<keyword evidence="2 7" id="KW-0813">Transport</keyword>
<dbReference type="PROSITE" id="PS50920">
    <property type="entry name" value="SOLCAR"/>
    <property type="match status" value="3"/>
</dbReference>
<evidence type="ECO:0000256" key="5">
    <source>
        <dbReference type="ARBA" id="ARBA00023136"/>
    </source>
</evidence>
<evidence type="ECO:0000256" key="6">
    <source>
        <dbReference type="PROSITE-ProRule" id="PRU00282"/>
    </source>
</evidence>
<accession>A0A9R0K1H7</accession>
<dbReference type="Proteomes" id="UP000813463">
    <property type="component" value="Chromosome 3"/>
</dbReference>
<dbReference type="InterPro" id="IPR002067">
    <property type="entry name" value="MCP"/>
</dbReference>
<name>A0A9R0K1H7_SPIOL</name>
<dbReference type="PRINTS" id="PR00926">
    <property type="entry name" value="MITOCARRIER"/>
</dbReference>
<evidence type="ECO:0000256" key="7">
    <source>
        <dbReference type="RuleBase" id="RU000488"/>
    </source>
</evidence>
<evidence type="ECO:0000256" key="2">
    <source>
        <dbReference type="ARBA" id="ARBA00022448"/>
    </source>
</evidence>
<evidence type="ECO:0000256" key="1">
    <source>
        <dbReference type="ARBA" id="ARBA00004141"/>
    </source>
</evidence>
<evidence type="ECO:0000256" key="4">
    <source>
        <dbReference type="ARBA" id="ARBA00022737"/>
    </source>
</evidence>
<keyword evidence="8" id="KW-1185">Reference proteome</keyword>
<dbReference type="InterPro" id="IPR023395">
    <property type="entry name" value="MCP_dom_sf"/>
</dbReference>
<reference evidence="8" key="1">
    <citation type="journal article" date="2021" name="Nat. Commun.">
        <title>Genomic analyses provide insights into spinach domestication and the genetic basis of agronomic traits.</title>
        <authorList>
            <person name="Cai X."/>
            <person name="Sun X."/>
            <person name="Xu C."/>
            <person name="Sun H."/>
            <person name="Wang X."/>
            <person name="Ge C."/>
            <person name="Zhang Z."/>
            <person name="Wang Q."/>
            <person name="Fei Z."/>
            <person name="Jiao C."/>
            <person name="Wang Q."/>
        </authorList>
    </citation>
    <scope>NUCLEOTIDE SEQUENCE [LARGE SCALE GENOMIC DNA]</scope>
    <source>
        <strain evidence="8">cv. Varoflay</strain>
    </source>
</reference>
<dbReference type="GO" id="GO:0055085">
    <property type="term" value="P:transmembrane transport"/>
    <property type="evidence" value="ECO:0007669"/>
    <property type="project" value="InterPro"/>
</dbReference>
<feature type="repeat" description="Solcar" evidence="6">
    <location>
        <begin position="125"/>
        <end position="208"/>
    </location>
</feature>
<evidence type="ECO:0000256" key="3">
    <source>
        <dbReference type="ARBA" id="ARBA00022692"/>
    </source>
</evidence>
<comment type="similarity">
    <text evidence="7">Belongs to the mitochondrial carrier (TC 2.A.29) family.</text>
</comment>
<keyword evidence="4" id="KW-0677">Repeat</keyword>
<dbReference type="PANTHER" id="PTHR24089">
    <property type="entry name" value="SOLUTE CARRIER FAMILY 25"/>
    <property type="match status" value="1"/>
</dbReference>
<dbReference type="Gene3D" id="1.50.40.10">
    <property type="entry name" value="Mitochondrial carrier domain"/>
    <property type="match status" value="1"/>
</dbReference>
<dbReference type="GeneID" id="110793578"/>
<evidence type="ECO:0000313" key="9">
    <source>
        <dbReference type="RefSeq" id="XP_021854160.2"/>
    </source>
</evidence>
<keyword evidence="5 6" id="KW-0472">Membrane</keyword>
<dbReference type="GO" id="GO:0005743">
    <property type="term" value="C:mitochondrial inner membrane"/>
    <property type="evidence" value="ECO:0007669"/>
    <property type="project" value="UniProtKB-SubCell"/>
</dbReference>
<dbReference type="Pfam" id="PF00153">
    <property type="entry name" value="Mito_carr"/>
    <property type="match status" value="3"/>
</dbReference>
<organism evidence="8 9">
    <name type="scientific">Spinacia oleracea</name>
    <name type="common">Spinach</name>
    <dbReference type="NCBI Taxonomy" id="3562"/>
    <lineage>
        <taxon>Eukaryota</taxon>
        <taxon>Viridiplantae</taxon>
        <taxon>Streptophyta</taxon>
        <taxon>Embryophyta</taxon>
        <taxon>Tracheophyta</taxon>
        <taxon>Spermatophyta</taxon>
        <taxon>Magnoliopsida</taxon>
        <taxon>eudicotyledons</taxon>
        <taxon>Gunneridae</taxon>
        <taxon>Pentapetalae</taxon>
        <taxon>Caryophyllales</taxon>
        <taxon>Chenopodiaceae</taxon>
        <taxon>Chenopodioideae</taxon>
        <taxon>Anserineae</taxon>
        <taxon>Spinacia</taxon>
    </lineage>
</organism>
<dbReference type="RefSeq" id="XP_021854160.2">
    <property type="nucleotide sequence ID" value="XM_021998468.2"/>
</dbReference>
<gene>
    <name evidence="9" type="primary">LOC110793578</name>
</gene>
<evidence type="ECO:0000313" key="8">
    <source>
        <dbReference type="Proteomes" id="UP000813463"/>
    </source>
</evidence>
<dbReference type="AlphaFoldDB" id="A0A9R0K1H7"/>
<dbReference type="InterPro" id="IPR018108">
    <property type="entry name" value="MCP_transmembrane"/>
</dbReference>
<dbReference type="KEGG" id="soe:110793578"/>
<feature type="repeat" description="Solcar" evidence="6">
    <location>
        <begin position="218"/>
        <end position="303"/>
    </location>
</feature>
<keyword evidence="3 6" id="KW-0812">Transmembrane</keyword>
<comment type="subcellular location">
    <subcellularLocation>
        <location evidence="1">Membrane</location>
        <topology evidence="1">Multi-pass membrane protein</topology>
    </subcellularLocation>
</comment>
<proteinExistence type="inferred from homology"/>
<reference evidence="9" key="2">
    <citation type="submission" date="2025-08" db="UniProtKB">
        <authorList>
            <consortium name="RefSeq"/>
        </authorList>
    </citation>
    <scope>IDENTIFICATION</scope>
    <source>
        <tissue evidence="9">Leaf</tissue>
    </source>
</reference>
<protein>
    <submittedName>
        <fullName evidence="9">Probable mitochondrial adenine nucleotide transporter BTL3</fullName>
    </submittedName>
</protein>
<sequence>MSELEVFNELEFFKITNSTFFVKSPTSFLLHISSNNFSTLPSISLSLQTHGRQRHVVDSEIRHRFPDFLSVSLSVKDTADSDDGFSGDSSQSLGQNGDRNSDIFRVSELLEETKEEVKLKSSGAFNTTKHLWAGAVAAMISRTFVAPLERLKLEYIVRGEQKNLFELVQTIATTQGIKGFWKGNFVNILRTAPFKAINFYAYDTYRSYLCKLSRSEEAANFERFVAGAAAGITATLLCLPLDTIRTIMVAPGGEALGGVIGTCRHMIQTEGFFSLYKGLVPSLVAMAPGGAVFYGVYDILKTAYLHSPEGKKRIENMKQQVGDLNALDQLELGTVRTLLYGAIAGACSEAATYPFEVVRRQLQMQVRETKLNALTTCLKIVEQGGVPALYAGLIPSLLQVLPSAAISYFVYEFMKIALKVDS</sequence>
<dbReference type="SUPFAM" id="SSF103506">
    <property type="entry name" value="Mitochondrial carrier"/>
    <property type="match status" value="1"/>
</dbReference>
<feature type="repeat" description="Solcar" evidence="6">
    <location>
        <begin position="332"/>
        <end position="417"/>
    </location>
</feature>